<proteinExistence type="predicted"/>
<dbReference type="Proteomes" id="UP000297385">
    <property type="component" value="Unassembled WGS sequence"/>
</dbReference>
<reference evidence="2 3" key="1">
    <citation type="submission" date="2019-03" db="EMBL/GenBank/DDBJ databases">
        <title>Complete Genome Sequence of Paraburkholderia dipogonis ICMP 19430T, a Nitrogen-fixing Symbiont of the South African Invasive Legume Dipogon lignosus in New Zealand.</title>
        <authorList>
            <person name="De Meyer S.E."/>
        </authorList>
    </citation>
    <scope>NUCLEOTIDE SEQUENCE [LARGE SCALE GENOMIC DNA]</scope>
    <source>
        <strain evidence="2 3">ICMP 19430</strain>
    </source>
</reference>
<name>A0A4Y8N691_9BURK</name>
<dbReference type="RefSeq" id="WP_134457024.1">
    <property type="nucleotide sequence ID" value="NZ_JBHMFL010000107.1"/>
</dbReference>
<accession>A0A4Y8N691</accession>
<evidence type="ECO:0000256" key="1">
    <source>
        <dbReference type="SAM" id="MobiDB-lite"/>
    </source>
</evidence>
<protein>
    <recommendedName>
        <fullName evidence="4">Zinc ribbon domain-containing protein</fullName>
    </recommendedName>
</protein>
<feature type="compositionally biased region" description="Pro residues" evidence="1">
    <location>
        <begin position="383"/>
        <end position="394"/>
    </location>
</feature>
<comment type="caution">
    <text evidence="2">The sequence shown here is derived from an EMBL/GenBank/DDBJ whole genome shotgun (WGS) entry which is preliminary data.</text>
</comment>
<feature type="region of interest" description="Disordered" evidence="1">
    <location>
        <begin position="237"/>
        <end position="280"/>
    </location>
</feature>
<sequence length="404" mass="42615">MLSDLTSDQHDPFRCGHCGVPLAGRFTPCPSCHRRQADSFGARAAPPASLKVPLNSPLDDSQPLVDNRLPARRIWNPSSRALVNPYEFVEEPEVAVSAYQRLRQPLVLGASALVVTSAVYLGFIHSNDSNVGTPIAVSGKVKTQNVAPLVVVPQKPAATVAQRPASAAPQKPAIVAVQKPAAVAVQKPAAAVTLKPATVVTQKPAIAPSAAAQKPAVTAATQRATTAATIAAVRPAPLRSSPIPAPDTAPPLSRRVASVGPEAKRNPGGQSGNAPEQPRADMSRHLKAARANLQQNNLSATRARLAAIIAVQPNNRDALNMRSTLNTREQQRDALLSLARGCGYIARWTCVSHNAGTALQIDSSSKEAQRLVTLAQRETELQIPPPVEPAPEPAPDLRDVSNHH</sequence>
<dbReference type="AlphaFoldDB" id="A0A4Y8N691"/>
<evidence type="ECO:0000313" key="2">
    <source>
        <dbReference type="EMBL" id="TFE45280.1"/>
    </source>
</evidence>
<gene>
    <name evidence="2" type="ORF">E2553_09820</name>
</gene>
<evidence type="ECO:0008006" key="4">
    <source>
        <dbReference type="Google" id="ProtNLM"/>
    </source>
</evidence>
<feature type="compositionally biased region" description="Basic and acidic residues" evidence="1">
    <location>
        <begin position="395"/>
        <end position="404"/>
    </location>
</feature>
<organism evidence="2 3">
    <name type="scientific">Paraburkholderia dipogonis</name>
    <dbReference type="NCBI Taxonomy" id="1211383"/>
    <lineage>
        <taxon>Bacteria</taxon>
        <taxon>Pseudomonadati</taxon>
        <taxon>Pseudomonadota</taxon>
        <taxon>Betaproteobacteria</taxon>
        <taxon>Burkholderiales</taxon>
        <taxon>Burkholderiaceae</taxon>
        <taxon>Paraburkholderia</taxon>
    </lineage>
</organism>
<dbReference type="EMBL" id="SNVI01000001">
    <property type="protein sequence ID" value="TFE45280.1"/>
    <property type="molecule type" value="Genomic_DNA"/>
</dbReference>
<feature type="region of interest" description="Disordered" evidence="1">
    <location>
        <begin position="380"/>
        <end position="404"/>
    </location>
</feature>
<evidence type="ECO:0000313" key="3">
    <source>
        <dbReference type="Proteomes" id="UP000297385"/>
    </source>
</evidence>